<evidence type="ECO:0000313" key="2">
    <source>
        <dbReference type="EMBL" id="RSL18831.1"/>
    </source>
</evidence>
<gene>
    <name evidence="2" type="ORF">EDE15_4434</name>
</gene>
<evidence type="ECO:0000256" key="1">
    <source>
        <dbReference type="SAM" id="Coils"/>
    </source>
</evidence>
<keyword evidence="1" id="KW-0175">Coiled coil</keyword>
<proteinExistence type="predicted"/>
<reference evidence="2 3" key="1">
    <citation type="submission" date="2018-12" db="EMBL/GenBank/DDBJ databases">
        <title>Sequencing of bacterial isolates from soil warming experiment in Harvard Forest, Massachusetts, USA.</title>
        <authorList>
            <person name="Deangelis K."/>
        </authorList>
    </citation>
    <scope>NUCLEOTIDE SEQUENCE [LARGE SCALE GENOMIC DNA]</scope>
    <source>
        <strain evidence="2 3">EB153</strain>
    </source>
</reference>
<organism evidence="2 3">
    <name type="scientific">Edaphobacter aggregans</name>
    <dbReference type="NCBI Taxonomy" id="570835"/>
    <lineage>
        <taxon>Bacteria</taxon>
        <taxon>Pseudomonadati</taxon>
        <taxon>Acidobacteriota</taxon>
        <taxon>Terriglobia</taxon>
        <taxon>Terriglobales</taxon>
        <taxon>Acidobacteriaceae</taxon>
        <taxon>Edaphobacter</taxon>
    </lineage>
</organism>
<sequence>MHSYEGNRIVMIDIDTNGRTEERIPGTGQESWLDTTLLGAMYPNIHVALVSVPTEPLDDFEEANVANAMTAVSHNGIAYKMVGASGSAKNGKYYYCDAAHEPLIARRFQQWPEAAITYFGILVSGCKVVRKEPEARVSVVRDLELGTNDCRGWIRRSLFRKLALPEGRFYQFRLAFGETQAKGSFKVMADDVADALGVDIIVPESSIKPSMKMPSVLASFVGLGSRTFKSEIVLGIREISRPLQFESSYTVLQHAPVESIETEIVPQAVEMIETVKTAWREGNHRKVVELIGQEVRQNDNSEGEEFQRVVEAALLADGSGEITRHPYIHTQLSRLMARWAYKLMTGGGIELPAFALADDGYLVLQSGKVLSRADWMPLRAAITTVPSQSGLCVRYPVRMKEDLLPLEHLKGERLTDHLIEKHGLHPDVAAMVVNEQLTLEGTYTLHSETAKRNGGDYDFDWVCVIDATRFPRFVESRFRMDREHEVTKTKAGRAKSPWFSLEFVALKSRGNQIGVITDLMSSCVASGRDDLLYELVGELQLEIDSLKHNTNADRSKLRGIRQQVLPAPWLALKEAKAINAQDLPLSLEILPTDRIGRLYNILRKHIEELMEKPFPIEQFRGLITGNTVSNVMFEEARLINTVYAAGHGMIQGKLTQEKKAHDQATVRVAEAIRSGNRQGIAAERRAFAKAKARYRRAQEQARETSATLQSIVRSWGDGKEMYRVGWCQALHTVVSRGKGMGSILFHAFPQEVVDSIAARTGGIRTQVAPSGRGVRVAVEGDCLFSVRPGRKEFLLRLDRGANRIVGTAS</sequence>
<protein>
    <submittedName>
        <fullName evidence="2">Uncharacterized protein</fullName>
    </submittedName>
</protein>
<keyword evidence="3" id="KW-1185">Reference proteome</keyword>
<dbReference type="RefSeq" id="WP_125487133.1">
    <property type="nucleotide sequence ID" value="NZ_RSDW01000001.1"/>
</dbReference>
<name>A0A3R9R641_9BACT</name>
<dbReference type="OrthoDB" id="98399at2"/>
<accession>A0A3R9R641</accession>
<comment type="caution">
    <text evidence="2">The sequence shown here is derived from an EMBL/GenBank/DDBJ whole genome shotgun (WGS) entry which is preliminary data.</text>
</comment>
<evidence type="ECO:0000313" key="3">
    <source>
        <dbReference type="Proteomes" id="UP000269669"/>
    </source>
</evidence>
<dbReference type="EMBL" id="RSDW01000001">
    <property type="protein sequence ID" value="RSL18831.1"/>
    <property type="molecule type" value="Genomic_DNA"/>
</dbReference>
<dbReference type="Proteomes" id="UP000269669">
    <property type="component" value="Unassembled WGS sequence"/>
</dbReference>
<feature type="coiled-coil region" evidence="1">
    <location>
        <begin position="680"/>
        <end position="707"/>
    </location>
</feature>
<dbReference type="AlphaFoldDB" id="A0A3R9R641"/>